<protein>
    <submittedName>
        <fullName evidence="2">Winged helix-turn-helix domain-containing protein</fullName>
    </submittedName>
</protein>
<proteinExistence type="predicted"/>
<dbReference type="Pfam" id="PF10771">
    <property type="entry name" value="DUF2582"/>
    <property type="match status" value="1"/>
</dbReference>
<reference evidence="2 3" key="1">
    <citation type="submission" date="2020-03" db="EMBL/GenBank/DDBJ databases">
        <title>Metabolic flexibility allows generalist bacteria to become dominant in a frequently disturbed ecosystem.</title>
        <authorList>
            <person name="Chen Y.-J."/>
            <person name="Leung P.M."/>
            <person name="Bay S.K."/>
            <person name="Hugenholtz P."/>
            <person name="Kessler A.J."/>
            <person name="Shelley G."/>
            <person name="Waite D.W."/>
            <person name="Cook P.L."/>
            <person name="Greening C."/>
        </authorList>
    </citation>
    <scope>NUCLEOTIDE SEQUENCE [LARGE SCALE GENOMIC DNA]</scope>
    <source>
        <strain evidence="2">SS_bin_28</strain>
    </source>
</reference>
<name>A0A7Y2ED56_UNCEI</name>
<dbReference type="EMBL" id="JABDJR010000549">
    <property type="protein sequence ID" value="NNF07800.1"/>
    <property type="molecule type" value="Genomic_DNA"/>
</dbReference>
<evidence type="ECO:0000313" key="2">
    <source>
        <dbReference type="EMBL" id="NNF07800.1"/>
    </source>
</evidence>
<dbReference type="InterPro" id="IPR036388">
    <property type="entry name" value="WH-like_DNA-bd_sf"/>
</dbReference>
<comment type="caution">
    <text evidence="2">The sequence shown here is derived from an EMBL/GenBank/DDBJ whole genome shotgun (WGS) entry which is preliminary data.</text>
</comment>
<gene>
    <name evidence="2" type="ORF">HKN21_13635</name>
</gene>
<evidence type="ECO:0000313" key="3">
    <source>
        <dbReference type="Proteomes" id="UP000547674"/>
    </source>
</evidence>
<feature type="compositionally biased region" description="Basic residues" evidence="1">
    <location>
        <begin position="1"/>
        <end position="15"/>
    </location>
</feature>
<feature type="region of interest" description="Disordered" evidence="1">
    <location>
        <begin position="1"/>
        <end position="23"/>
    </location>
</feature>
<sequence length="103" mass="11098">MATTTKAKKVAKKAPKAASKTAVPKVETPKASLKDLAIGEGIGFIAGDIYTYLYKNGEASLIDLKNELKQTPAMIQFAVGWLARENNVVLSKKGAGYMIRLNK</sequence>
<dbReference type="Gene3D" id="1.10.10.10">
    <property type="entry name" value="Winged helix-like DNA-binding domain superfamily/Winged helix DNA-binding domain"/>
    <property type="match status" value="1"/>
</dbReference>
<dbReference type="InterPro" id="IPR019707">
    <property type="entry name" value="DUF2582"/>
</dbReference>
<dbReference type="Proteomes" id="UP000547674">
    <property type="component" value="Unassembled WGS sequence"/>
</dbReference>
<dbReference type="AlphaFoldDB" id="A0A7Y2ED56"/>
<accession>A0A7Y2ED56</accession>
<organism evidence="2 3">
    <name type="scientific">Eiseniibacteriota bacterium</name>
    <dbReference type="NCBI Taxonomy" id="2212470"/>
    <lineage>
        <taxon>Bacteria</taxon>
        <taxon>Candidatus Eiseniibacteriota</taxon>
    </lineage>
</organism>
<evidence type="ECO:0000256" key="1">
    <source>
        <dbReference type="SAM" id="MobiDB-lite"/>
    </source>
</evidence>